<feature type="region of interest" description="Disordered" evidence="1">
    <location>
        <begin position="1"/>
        <end position="39"/>
    </location>
</feature>
<comment type="caution">
    <text evidence="2">The sequence shown here is derived from an EMBL/GenBank/DDBJ whole genome shotgun (WGS) entry which is preliminary data.</text>
</comment>
<dbReference type="AlphaFoldDB" id="A0A372JLU7"/>
<evidence type="ECO:0000256" key="1">
    <source>
        <dbReference type="SAM" id="MobiDB-lite"/>
    </source>
</evidence>
<proteinExistence type="predicted"/>
<evidence type="ECO:0000313" key="3">
    <source>
        <dbReference type="Proteomes" id="UP000261811"/>
    </source>
</evidence>
<name>A0A372JLU7_9ACTN</name>
<evidence type="ECO:0000313" key="2">
    <source>
        <dbReference type="EMBL" id="RFU40298.1"/>
    </source>
</evidence>
<sequence>MTEDGPAVTDLDRERALRRPPQRPPTVPAARTVARRTGHEPGIARVVAVHVAREARRISAGPRRLRHRVPRVLRRAYRRSDASGRVLADAVSGVRGLCAALGHVNPVSRRRLGLVLGVWRDGAGASSRRIREPRQIRNGSVHPAARRRTVEIAPLPDD</sequence>
<dbReference type="Proteomes" id="UP000261811">
    <property type="component" value="Unassembled WGS sequence"/>
</dbReference>
<dbReference type="EMBL" id="QURH01000295">
    <property type="protein sequence ID" value="RFU40298.1"/>
    <property type="molecule type" value="Genomic_DNA"/>
</dbReference>
<accession>A0A372JLU7</accession>
<organism evidence="2 3">
    <name type="scientific">Actinomadura logoneensis</name>
    <dbReference type="NCBI Taxonomy" id="2293572"/>
    <lineage>
        <taxon>Bacteria</taxon>
        <taxon>Bacillati</taxon>
        <taxon>Actinomycetota</taxon>
        <taxon>Actinomycetes</taxon>
        <taxon>Streptosporangiales</taxon>
        <taxon>Thermomonosporaceae</taxon>
        <taxon>Actinomadura</taxon>
    </lineage>
</organism>
<gene>
    <name evidence="2" type="ORF">DZF91_17925</name>
</gene>
<dbReference type="RefSeq" id="WP_117358603.1">
    <property type="nucleotide sequence ID" value="NZ_QURH01000295.1"/>
</dbReference>
<protein>
    <submittedName>
        <fullName evidence="2">Uncharacterized protein</fullName>
    </submittedName>
</protein>
<keyword evidence="3" id="KW-1185">Reference proteome</keyword>
<reference evidence="2 3" key="1">
    <citation type="submission" date="2018-08" db="EMBL/GenBank/DDBJ databases">
        <title>Actinomadura jelena sp. nov., a novel Actinomycete isolated from soil in Chad.</title>
        <authorList>
            <person name="Shi L."/>
        </authorList>
    </citation>
    <scope>NUCLEOTIDE SEQUENCE [LARGE SCALE GENOMIC DNA]</scope>
    <source>
        <strain evidence="2 3">NEAU-G17</strain>
    </source>
</reference>